<dbReference type="PANTHER" id="PTHR10309:SF0">
    <property type="entry name" value="MANNOSE-6-PHOSPHATE ISOMERASE"/>
    <property type="match status" value="1"/>
</dbReference>
<dbReference type="OrthoDB" id="6605218at2759"/>
<evidence type="ECO:0000256" key="6">
    <source>
        <dbReference type="ARBA" id="ARBA00022723"/>
    </source>
</evidence>
<evidence type="ECO:0000256" key="7">
    <source>
        <dbReference type="ARBA" id="ARBA00022833"/>
    </source>
</evidence>
<protein>
    <recommendedName>
        <fullName evidence="5">mannose-6-phosphate isomerase</fullName>
        <ecNumber evidence="5">5.3.1.8</ecNumber>
    </recommendedName>
</protein>
<evidence type="ECO:0000313" key="12">
    <source>
        <dbReference type="Proteomes" id="UP000236928"/>
    </source>
</evidence>
<dbReference type="Proteomes" id="UP000236928">
    <property type="component" value="Unassembled WGS sequence"/>
</dbReference>
<dbReference type="GO" id="GO:0004476">
    <property type="term" value="F:mannose-6-phosphate isomerase activity"/>
    <property type="evidence" value="ECO:0007669"/>
    <property type="project" value="UniProtKB-EC"/>
</dbReference>
<evidence type="ECO:0000256" key="5">
    <source>
        <dbReference type="ARBA" id="ARBA00011956"/>
    </source>
</evidence>
<evidence type="ECO:0000259" key="10">
    <source>
        <dbReference type="Pfam" id="PF20512"/>
    </source>
</evidence>
<feature type="domain" description="Phosphomannose isomerase type I helical insertion" evidence="10">
    <location>
        <begin position="279"/>
        <end position="367"/>
    </location>
</feature>
<evidence type="ECO:0000256" key="2">
    <source>
        <dbReference type="ARBA" id="ARBA00001947"/>
    </source>
</evidence>
<keyword evidence="6" id="KW-0479">Metal-binding</keyword>
<dbReference type="NCBIfam" id="TIGR00218">
    <property type="entry name" value="manA"/>
    <property type="match status" value="1"/>
</dbReference>
<dbReference type="GO" id="GO:0005829">
    <property type="term" value="C:cytosol"/>
    <property type="evidence" value="ECO:0007669"/>
    <property type="project" value="TreeGrafter"/>
</dbReference>
<dbReference type="SUPFAM" id="SSF51182">
    <property type="entry name" value="RmlC-like cupins"/>
    <property type="match status" value="1"/>
</dbReference>
<keyword evidence="7" id="KW-0862">Zinc</keyword>
<comment type="caution">
    <text evidence="11">The sequence shown here is derived from an EMBL/GenBank/DDBJ whole genome shotgun (WGS) entry which is preliminary data.</text>
</comment>
<dbReference type="InterPro" id="IPR018050">
    <property type="entry name" value="Pmannose_isomerase-type1_CS"/>
</dbReference>
<dbReference type="PANTHER" id="PTHR10309">
    <property type="entry name" value="MANNOSE-6-PHOSPHATE ISOMERASE"/>
    <property type="match status" value="1"/>
</dbReference>
<comment type="similarity">
    <text evidence="4">Belongs to the mannose-6-phosphate isomerase type 1 family.</text>
</comment>
<keyword evidence="8 11" id="KW-0413">Isomerase</keyword>
<dbReference type="Pfam" id="PF20512">
    <property type="entry name" value="PMI_typeI_hel"/>
    <property type="match status" value="1"/>
</dbReference>
<dbReference type="InterPro" id="IPR014710">
    <property type="entry name" value="RmlC-like_jellyroll"/>
</dbReference>
<evidence type="ECO:0000256" key="3">
    <source>
        <dbReference type="ARBA" id="ARBA00004666"/>
    </source>
</evidence>
<evidence type="ECO:0000256" key="8">
    <source>
        <dbReference type="ARBA" id="ARBA00023235"/>
    </source>
</evidence>
<dbReference type="Gene3D" id="2.60.120.10">
    <property type="entry name" value="Jelly Rolls"/>
    <property type="match status" value="2"/>
</dbReference>
<accession>A0A2P4Z4N4</accession>
<name>A0A2P4Z4N4_9CRYT</name>
<dbReference type="Pfam" id="PF20511">
    <property type="entry name" value="PMI_typeI_cat"/>
    <property type="match status" value="1"/>
</dbReference>
<organism evidence="11 12">
    <name type="scientific">Cryptosporidium meleagridis</name>
    <dbReference type="NCBI Taxonomy" id="93969"/>
    <lineage>
        <taxon>Eukaryota</taxon>
        <taxon>Sar</taxon>
        <taxon>Alveolata</taxon>
        <taxon>Apicomplexa</taxon>
        <taxon>Conoidasida</taxon>
        <taxon>Coccidia</taxon>
        <taxon>Eucoccidiorida</taxon>
        <taxon>Eimeriorina</taxon>
        <taxon>Cryptosporidiidae</taxon>
        <taxon>Cryptosporidium</taxon>
    </lineage>
</organism>
<dbReference type="GO" id="GO:0005975">
    <property type="term" value="P:carbohydrate metabolic process"/>
    <property type="evidence" value="ECO:0007669"/>
    <property type="project" value="InterPro"/>
</dbReference>
<dbReference type="InterPro" id="IPR046457">
    <property type="entry name" value="PMI_typeI_cat"/>
</dbReference>
<dbReference type="VEuPathDB" id="CryptoDB:CmeUKMEL1_15085"/>
<dbReference type="EMBL" id="JIBK01000048">
    <property type="protein sequence ID" value="POM84976.1"/>
    <property type="molecule type" value="Genomic_DNA"/>
</dbReference>
<sequence>MDNCLIQEVVDFVEVIPVVKKYEWGRKEKLALTKVFYRNTKQIEEIENHHHKLNSSFNIENGDTSNSIEPMSEDKMRLENKESYLLDCHKKRLIENEQYKEKEDHDEQDPYAELWYGSHISSPSPISFNGKIIDKFTLDDVVSCNFEKQALIKSNISFNNTNPNSKIPFLLKILSISKPLSLQVHPDKVLAKELHSTFPRIYFDDNHKPEIAIALSEFETFCGFRDTIEILSIIENFPETFDIFGISLEFIKKTISEHNNQQENKLKSDAINCKGIHDQSQEDSLSTIKKNLFINMLNSKTETINNSLNKLVNRLGKKSPTFYSSSSIDKTTNININNTEIPLIEDLILRLHYHFPLDIGIISPILLNYYKLNTGDAVFIGAGTIHSYISGECLECMANSDNVIRCGLTPKFKDVPTLIRAVNFKSNNYKVIPNHEMFSPPSSSSSPSLHLIDYFVDSVQEYHVKILSMNFNNSCNSLTYLTSKSSPYTLLLCLSGDCTVSFNEKTTKDSCNNSSLSLSHCNDHSNQEDLVFLQGKAILTKCNTEIYLHHLSKQEVKFAVVTLPDGTNSTS</sequence>
<comment type="pathway">
    <text evidence="3">Nucleotide-sugar biosynthesis; GDP-alpha-D-mannose biosynthesis; alpha-D-mannose 1-phosphate from D-fructose 6-phosphate: step 1/2.</text>
</comment>
<comment type="catalytic activity">
    <reaction evidence="1">
        <text>D-mannose 6-phosphate = D-fructose 6-phosphate</text>
        <dbReference type="Rhea" id="RHEA:12356"/>
        <dbReference type="ChEBI" id="CHEBI:58735"/>
        <dbReference type="ChEBI" id="CHEBI:61527"/>
        <dbReference type="EC" id="5.3.1.8"/>
    </reaction>
</comment>
<dbReference type="Gene3D" id="1.10.441.10">
    <property type="entry name" value="Phosphomannose Isomerase, domain 2"/>
    <property type="match status" value="1"/>
</dbReference>
<dbReference type="InterPro" id="IPR046458">
    <property type="entry name" value="PMI_typeI_hel"/>
</dbReference>
<reference evidence="11 12" key="1">
    <citation type="submission" date="2014-04" db="EMBL/GenBank/DDBJ databases">
        <title>Comparative Genomics of Cryptosporidium Species.</title>
        <authorList>
            <person name="Silva J.C."/>
            <person name="Su Q."/>
            <person name="Chalmers R."/>
            <person name="Chibucos M.C."/>
            <person name="Elwin K."/>
            <person name="Godinez A."/>
            <person name="Guo F."/>
            <person name="Huynh K."/>
            <person name="Orvis J."/>
            <person name="Ott S."/>
            <person name="Sadzewicz L."/>
            <person name="Sengamalay N."/>
            <person name="Shetty A."/>
            <person name="Sun M."/>
            <person name="Tallon L."/>
            <person name="Xiao L."/>
            <person name="Zhang H."/>
            <person name="Fraser C.M."/>
            <person name="Zhu G."/>
            <person name="Kissinger J."/>
            <person name="Widmer G."/>
        </authorList>
    </citation>
    <scope>NUCLEOTIDE SEQUENCE [LARGE SCALE GENOMIC DNA]</scope>
    <source>
        <strain evidence="11 12">UKMEL1</strain>
    </source>
</reference>
<dbReference type="UniPathway" id="UPA00126">
    <property type="reaction ID" value="UER00423"/>
</dbReference>
<keyword evidence="12" id="KW-1185">Reference proteome</keyword>
<feature type="domain" description="Phosphomannose isomerase type I catalytic" evidence="9">
    <location>
        <begin position="105"/>
        <end position="226"/>
    </location>
</feature>
<dbReference type="GO" id="GO:0009298">
    <property type="term" value="P:GDP-mannose biosynthetic process"/>
    <property type="evidence" value="ECO:0007669"/>
    <property type="project" value="UniProtKB-UniPathway"/>
</dbReference>
<dbReference type="EC" id="5.3.1.8" evidence="5"/>
<dbReference type="PROSITE" id="PS00965">
    <property type="entry name" value="PMI_I_1"/>
    <property type="match status" value="1"/>
</dbReference>
<evidence type="ECO:0000313" key="11">
    <source>
        <dbReference type="EMBL" id="POM84976.1"/>
    </source>
</evidence>
<dbReference type="InterPro" id="IPR011051">
    <property type="entry name" value="RmlC_Cupin_sf"/>
</dbReference>
<dbReference type="CDD" id="cd07011">
    <property type="entry name" value="cupin_PMI_type_I_N"/>
    <property type="match status" value="1"/>
</dbReference>
<evidence type="ECO:0000256" key="4">
    <source>
        <dbReference type="ARBA" id="ARBA00010772"/>
    </source>
</evidence>
<gene>
    <name evidence="11" type="ORF">CmeUKMEL1_15085</name>
</gene>
<dbReference type="GO" id="GO:0008270">
    <property type="term" value="F:zinc ion binding"/>
    <property type="evidence" value="ECO:0007669"/>
    <property type="project" value="InterPro"/>
</dbReference>
<comment type="cofactor">
    <cofactor evidence="2">
        <name>Zn(2+)</name>
        <dbReference type="ChEBI" id="CHEBI:29105"/>
    </cofactor>
</comment>
<dbReference type="InterPro" id="IPR016305">
    <property type="entry name" value="Mannose-6-P_Isomerase"/>
</dbReference>
<evidence type="ECO:0000256" key="1">
    <source>
        <dbReference type="ARBA" id="ARBA00000757"/>
    </source>
</evidence>
<evidence type="ECO:0000259" key="9">
    <source>
        <dbReference type="Pfam" id="PF20511"/>
    </source>
</evidence>
<proteinExistence type="inferred from homology"/>
<dbReference type="InterPro" id="IPR001250">
    <property type="entry name" value="Man6P_Isoase-1"/>
</dbReference>
<dbReference type="AlphaFoldDB" id="A0A2P4Z4N4"/>